<gene>
    <name evidence="4" type="ordered locus">TherJR_0401</name>
</gene>
<keyword evidence="2" id="KW-0472">Membrane</keyword>
<feature type="domain" description="SLH" evidence="3">
    <location>
        <begin position="178"/>
        <end position="241"/>
    </location>
</feature>
<feature type="transmembrane region" description="Helical" evidence="2">
    <location>
        <begin position="20"/>
        <end position="44"/>
    </location>
</feature>
<evidence type="ECO:0000313" key="5">
    <source>
        <dbReference type="Proteomes" id="UP000002377"/>
    </source>
</evidence>
<dbReference type="PROSITE" id="PS51272">
    <property type="entry name" value="SLH"/>
    <property type="match status" value="1"/>
</dbReference>
<dbReference type="Pfam" id="PF00395">
    <property type="entry name" value="SLH"/>
    <property type="match status" value="2"/>
</dbReference>
<dbReference type="EMBL" id="CP002028">
    <property type="protein sequence ID" value="ADG81287.1"/>
    <property type="molecule type" value="Genomic_DNA"/>
</dbReference>
<keyword evidence="2" id="KW-0812">Transmembrane</keyword>
<dbReference type="KEGG" id="tjr:TherJR_0401"/>
<dbReference type="AlphaFoldDB" id="D5XAI8"/>
<sequence length="307" mass="34243">MEYNERPRYLSLDTKEGKVTAILVPAITLIVMLIRRFAGIGVLIMRFKLGGNRVKFNKFIIGLSLIAVALTGCSAGDKADKGATAEKKANVAKEITAAVVYKPEVSVTIDPSPPYVPLEPVDIAGHQFAGEIKQLLAKVPVELEGNKFNPDSPITRGEFMNWLFYYKSRRQVKKEEPTVPTFPDVPPGHRYYAIIEGVAGAGGVAGFPDGTFKPDKAMTREEMALIWSAYRDEFELSGHNKGADPEKERINLSWFCDDHQKIGREFMFAVSKQDLWLEKIYKTPIFEPQKPVTRAEAAAFIVVTPDY</sequence>
<proteinExistence type="predicted"/>
<dbReference type="InterPro" id="IPR001119">
    <property type="entry name" value="SLH_dom"/>
</dbReference>
<name>D5XAI8_THEPJ</name>
<dbReference type="eggNOG" id="COG1404">
    <property type="taxonomic scope" value="Bacteria"/>
</dbReference>
<reference evidence="4 5" key="1">
    <citation type="submission" date="2010-05" db="EMBL/GenBank/DDBJ databases">
        <title>Complete sequence of Thermincola sp. JR.</title>
        <authorList>
            <consortium name="US DOE Joint Genome Institute"/>
            <person name="Lucas S."/>
            <person name="Copeland A."/>
            <person name="Lapidus A."/>
            <person name="Cheng J.-F."/>
            <person name="Bruce D."/>
            <person name="Goodwin L."/>
            <person name="Pitluck S."/>
            <person name="Chertkov O."/>
            <person name="Detter J.C."/>
            <person name="Han C."/>
            <person name="Tapia R."/>
            <person name="Land M."/>
            <person name="Hauser L."/>
            <person name="Kyrpides N."/>
            <person name="Mikhailova N."/>
            <person name="Hazen T.C."/>
            <person name="Woyke T."/>
        </authorList>
    </citation>
    <scope>NUCLEOTIDE SEQUENCE [LARGE SCALE GENOMIC DNA]</scope>
    <source>
        <strain evidence="4 5">JR</strain>
    </source>
</reference>
<evidence type="ECO:0000256" key="1">
    <source>
        <dbReference type="ARBA" id="ARBA00022737"/>
    </source>
</evidence>
<protein>
    <submittedName>
        <fullName evidence="4">S-layer domain protein</fullName>
    </submittedName>
</protein>
<evidence type="ECO:0000256" key="2">
    <source>
        <dbReference type="SAM" id="Phobius"/>
    </source>
</evidence>
<keyword evidence="1" id="KW-0677">Repeat</keyword>
<keyword evidence="2" id="KW-1133">Transmembrane helix</keyword>
<evidence type="ECO:0000313" key="4">
    <source>
        <dbReference type="EMBL" id="ADG81287.1"/>
    </source>
</evidence>
<evidence type="ECO:0000259" key="3">
    <source>
        <dbReference type="PROSITE" id="PS51272"/>
    </source>
</evidence>
<keyword evidence="5" id="KW-1185">Reference proteome</keyword>
<dbReference type="STRING" id="635013.TherJR_0401"/>
<dbReference type="Proteomes" id="UP000002377">
    <property type="component" value="Chromosome"/>
</dbReference>
<organism evidence="4 5">
    <name type="scientific">Thermincola potens (strain JR)</name>
    <dbReference type="NCBI Taxonomy" id="635013"/>
    <lineage>
        <taxon>Bacteria</taxon>
        <taxon>Bacillati</taxon>
        <taxon>Bacillota</taxon>
        <taxon>Clostridia</taxon>
        <taxon>Eubacteriales</taxon>
        <taxon>Thermincolaceae</taxon>
        <taxon>Thermincola</taxon>
    </lineage>
</organism>
<accession>D5XAI8</accession>
<dbReference type="HOGENOM" id="CLU_905940_0_0_9"/>